<evidence type="ECO:0000256" key="3">
    <source>
        <dbReference type="ARBA" id="ARBA00012744"/>
    </source>
</evidence>
<name>A0A6L9QL61_9ACTN</name>
<dbReference type="InterPro" id="IPR017853">
    <property type="entry name" value="GH"/>
</dbReference>
<feature type="binding site" evidence="10">
    <location>
        <position position="118"/>
    </location>
    <ligand>
        <name>substrate</name>
    </ligand>
</feature>
<organism evidence="12 13">
    <name type="scientific">Actinomadura bangladeshensis</name>
    <dbReference type="NCBI Taxonomy" id="453573"/>
    <lineage>
        <taxon>Bacteria</taxon>
        <taxon>Bacillati</taxon>
        <taxon>Actinomycetota</taxon>
        <taxon>Actinomycetes</taxon>
        <taxon>Streptosporangiales</taxon>
        <taxon>Thermomonosporaceae</taxon>
        <taxon>Actinomadura</taxon>
    </lineage>
</organism>
<evidence type="ECO:0000256" key="5">
    <source>
        <dbReference type="ARBA" id="ARBA00023001"/>
    </source>
</evidence>
<dbReference type="GO" id="GO:0008422">
    <property type="term" value="F:beta-glucosidase activity"/>
    <property type="evidence" value="ECO:0007669"/>
    <property type="project" value="UniProtKB-EC"/>
</dbReference>
<evidence type="ECO:0000256" key="7">
    <source>
        <dbReference type="ARBA" id="ARBA00023295"/>
    </source>
</evidence>
<dbReference type="Proteomes" id="UP000475532">
    <property type="component" value="Unassembled WGS sequence"/>
</dbReference>
<dbReference type="EC" id="3.2.1.21" evidence="3 11"/>
<keyword evidence="6" id="KW-0119">Carbohydrate metabolism</keyword>
<feature type="binding site" evidence="10">
    <location>
        <position position="162"/>
    </location>
    <ligand>
        <name>substrate</name>
    </ligand>
</feature>
<dbReference type="FunFam" id="3.20.20.80:FF:000004">
    <property type="entry name" value="Beta-glucosidase 6-phospho-beta-glucosidase"/>
    <property type="match status" value="1"/>
</dbReference>
<feature type="active site" description="Proton donor" evidence="9">
    <location>
        <position position="163"/>
    </location>
</feature>
<dbReference type="PROSITE" id="PS00653">
    <property type="entry name" value="GLYCOSYL_HYDROL_F1_2"/>
    <property type="match status" value="1"/>
</dbReference>
<proteinExistence type="inferred from homology"/>
<evidence type="ECO:0000313" key="13">
    <source>
        <dbReference type="Proteomes" id="UP000475532"/>
    </source>
</evidence>
<keyword evidence="5" id="KW-0136">Cellulose degradation</keyword>
<evidence type="ECO:0000256" key="2">
    <source>
        <dbReference type="ARBA" id="ARBA00010838"/>
    </source>
</evidence>
<protein>
    <recommendedName>
        <fullName evidence="3 11">Beta-glucosidase</fullName>
        <ecNumber evidence="3 11">3.2.1.21</ecNumber>
    </recommendedName>
</protein>
<dbReference type="PANTHER" id="PTHR10353:SF36">
    <property type="entry name" value="LP05116P"/>
    <property type="match status" value="1"/>
</dbReference>
<dbReference type="PANTHER" id="PTHR10353">
    <property type="entry name" value="GLYCOSYL HYDROLASE"/>
    <property type="match status" value="1"/>
</dbReference>
<keyword evidence="7 11" id="KW-0326">Glycosidase</keyword>
<keyword evidence="8" id="KW-0624">Polysaccharide degradation</keyword>
<dbReference type="InterPro" id="IPR033132">
    <property type="entry name" value="GH_1_N_CS"/>
</dbReference>
<reference evidence="12 13" key="1">
    <citation type="submission" date="2020-01" db="EMBL/GenBank/DDBJ databases">
        <title>Insect and environment-associated Actinomycetes.</title>
        <authorList>
            <person name="Currrie C."/>
            <person name="Chevrette M."/>
            <person name="Carlson C."/>
            <person name="Stubbendieck R."/>
            <person name="Wendt-Pienkowski E."/>
        </authorList>
    </citation>
    <scope>NUCLEOTIDE SEQUENCE [LARGE SCALE GENOMIC DNA]</scope>
    <source>
        <strain evidence="12 13">SID10258</strain>
    </source>
</reference>
<evidence type="ECO:0000256" key="6">
    <source>
        <dbReference type="ARBA" id="ARBA00023277"/>
    </source>
</evidence>
<feature type="binding site" evidence="10">
    <location>
        <position position="387"/>
    </location>
    <ligand>
        <name>substrate</name>
    </ligand>
</feature>
<dbReference type="AlphaFoldDB" id="A0A6L9QL61"/>
<comment type="catalytic activity">
    <reaction evidence="1 11">
        <text>Hydrolysis of terminal, non-reducing beta-D-glucosyl residues with release of beta-D-glucose.</text>
        <dbReference type="EC" id="3.2.1.21"/>
    </reaction>
</comment>
<dbReference type="GO" id="GO:0005829">
    <property type="term" value="C:cytosol"/>
    <property type="evidence" value="ECO:0007669"/>
    <property type="project" value="TreeGrafter"/>
</dbReference>
<feature type="binding site" evidence="10">
    <location>
        <position position="283"/>
    </location>
    <ligand>
        <name>substrate</name>
    </ligand>
</feature>
<feature type="binding site" evidence="10">
    <location>
        <begin position="394"/>
        <end position="395"/>
    </location>
    <ligand>
        <name>substrate</name>
    </ligand>
</feature>
<feature type="active site" description="Nucleophile" evidence="9">
    <location>
        <position position="340"/>
    </location>
</feature>
<evidence type="ECO:0000256" key="9">
    <source>
        <dbReference type="PIRSR" id="PIRSR617736-1"/>
    </source>
</evidence>
<comment type="caution">
    <text evidence="12">The sequence shown here is derived from an EMBL/GenBank/DDBJ whole genome shotgun (WGS) entry which is preliminary data.</text>
</comment>
<gene>
    <name evidence="12" type="ORF">G3I70_26750</name>
</gene>
<dbReference type="EMBL" id="JAAGLI010000710">
    <property type="protein sequence ID" value="NEA26065.1"/>
    <property type="molecule type" value="Genomic_DNA"/>
</dbReference>
<dbReference type="PRINTS" id="PR00131">
    <property type="entry name" value="GLHYDRLASE1"/>
</dbReference>
<dbReference type="InterPro" id="IPR017736">
    <property type="entry name" value="Glyco_hydro_1_beta-glucosidase"/>
</dbReference>
<dbReference type="SUPFAM" id="SSF51445">
    <property type="entry name" value="(Trans)glycosidases"/>
    <property type="match status" value="1"/>
</dbReference>
<evidence type="ECO:0000256" key="8">
    <source>
        <dbReference type="ARBA" id="ARBA00023326"/>
    </source>
</evidence>
<evidence type="ECO:0000313" key="12">
    <source>
        <dbReference type="EMBL" id="NEA26065.1"/>
    </source>
</evidence>
<evidence type="ECO:0000256" key="11">
    <source>
        <dbReference type="RuleBase" id="RU361175"/>
    </source>
</evidence>
<sequence>MGFPEGFRWGVATAAYQIEGAVDEDGRGPSTWDTFAHTPGRVRDGHTGDVACDHYHRWPEDVALMSGLGVDAYRFSIAWPRVQPSGSGPVNARGLDFYDRLVDGLLAAGIAPAATLYHWDLPQPLEDAGGWLERDTAYRFAEFSYLAAERLADRVDMWITLNEPVVVMAYGYAFGVYAPGRALMLDALPTAHHQLLGHGLAVNALRSRNARAVGLTNHYSPAWAATPDDQPAADAFDAFMNRLFTDPVLLGRYPDLMGDAPYIRSADMSVIASPIDFLGVNYYNPTRLTTPSEGPLPFDIAEITEYPTTGMGWPIVPDAFLSLLRTLDTRYDLPPLYITENGCSFPDEIGPDGTVDDSSRIEFMDAHIKAVRTAIDEGIDIRGYFAWSLLDNFEWAEGYHPRFGLVHVDYETQKRTPKKSYDWYRDLMASS</sequence>
<dbReference type="InterPro" id="IPR001360">
    <property type="entry name" value="Glyco_hydro_1"/>
</dbReference>
<accession>A0A6L9QL61</accession>
<dbReference type="GO" id="GO:0030245">
    <property type="term" value="P:cellulose catabolic process"/>
    <property type="evidence" value="ECO:0007669"/>
    <property type="project" value="UniProtKB-KW"/>
</dbReference>
<dbReference type="RefSeq" id="WP_163060204.1">
    <property type="nucleotide sequence ID" value="NZ_JAAGLI010000710.1"/>
</dbReference>
<evidence type="ECO:0000256" key="10">
    <source>
        <dbReference type="PIRSR" id="PIRSR617736-2"/>
    </source>
</evidence>
<dbReference type="Gene3D" id="3.20.20.80">
    <property type="entry name" value="Glycosidases"/>
    <property type="match status" value="1"/>
</dbReference>
<comment type="similarity">
    <text evidence="2 11">Belongs to the glycosyl hydrolase 1 family.</text>
</comment>
<evidence type="ECO:0000256" key="1">
    <source>
        <dbReference type="ARBA" id="ARBA00000448"/>
    </source>
</evidence>
<keyword evidence="4 11" id="KW-0378">Hydrolase</keyword>
<feature type="binding site" evidence="10">
    <location>
        <position position="17"/>
    </location>
    <ligand>
        <name>substrate</name>
    </ligand>
</feature>
<dbReference type="Pfam" id="PF00232">
    <property type="entry name" value="Glyco_hydro_1"/>
    <property type="match status" value="1"/>
</dbReference>
<evidence type="ECO:0000256" key="4">
    <source>
        <dbReference type="ARBA" id="ARBA00022801"/>
    </source>
</evidence>
<dbReference type="NCBIfam" id="TIGR03356">
    <property type="entry name" value="BGL"/>
    <property type="match status" value="1"/>
</dbReference>